<dbReference type="OMA" id="RHNIAHD"/>
<dbReference type="HOGENOM" id="CLU_030126_0_0_1"/>
<protein>
    <submittedName>
        <fullName evidence="1">Histidine acid phosphatase</fullName>
    </submittedName>
</protein>
<dbReference type="Proteomes" id="UP000016923">
    <property type="component" value="Unassembled WGS sequence"/>
</dbReference>
<organism evidence="1 2">
    <name type="scientific">Ophiostoma piceae (strain UAMH 11346)</name>
    <name type="common">Sap stain fungus</name>
    <dbReference type="NCBI Taxonomy" id="1262450"/>
    <lineage>
        <taxon>Eukaryota</taxon>
        <taxon>Fungi</taxon>
        <taxon>Dikarya</taxon>
        <taxon>Ascomycota</taxon>
        <taxon>Pezizomycotina</taxon>
        <taxon>Sordariomycetes</taxon>
        <taxon>Sordariomycetidae</taxon>
        <taxon>Ophiostomatales</taxon>
        <taxon>Ophiostomataceae</taxon>
        <taxon>Ophiostoma</taxon>
    </lineage>
</organism>
<proteinExistence type="predicted"/>
<dbReference type="GO" id="GO:0016791">
    <property type="term" value="F:phosphatase activity"/>
    <property type="evidence" value="ECO:0007669"/>
    <property type="project" value="TreeGrafter"/>
</dbReference>
<dbReference type="SUPFAM" id="SSF53254">
    <property type="entry name" value="Phosphoglycerate mutase-like"/>
    <property type="match status" value="1"/>
</dbReference>
<dbReference type="EMBL" id="KE148147">
    <property type="protein sequence ID" value="EPE09293.1"/>
    <property type="molecule type" value="Genomic_DNA"/>
</dbReference>
<dbReference type="PANTHER" id="PTHR11567">
    <property type="entry name" value="ACID PHOSPHATASE-RELATED"/>
    <property type="match status" value="1"/>
</dbReference>
<accession>S3CRP3</accession>
<dbReference type="VEuPathDB" id="FungiDB:F503_07069"/>
<name>S3CRP3_OPHP1</name>
<sequence>MAGSQGIRILGVSVGVDGEWMRGAARVARGGRRRFWWFLPASSGASKRPWPLSLQFPAVRDGSKRAGVNPYDGIHNFGAVVSSDETVAPTGSPWYAPRSTYLNNLTTALDASQQGVYGFIFNSSTTPAGKYGTYNWCNMPHVRKPEYKVPDKSKKLAYVELIHRHHKRTPYAANSFPQEPYRWNCTDAQIHMYSEPQPTGKKDLQKKPGKAHYLPTFDTPGNPFLAAAPGWHGSCQFPQLTEGGLEDAWQHGADLYAVYHDLLGFLPDMAAADKWLNQVSFRITNNPITSQTVTMVLGGMAGFKIVPDTPLVLEPASYDSLEPQYTCSAASTLFSQITSKSGGTSGSTAWSDHLEELQPLYSKLDAASGVSTTDSGFHVSVDHYYDNLSARQCHGKPAVEGISQGIADTVFRVGQWEYSRMYRDDARSLAASTGAWGVWVAQLAGNLRAAIAGTSAVKYRHNVAHDGSVSRLLSILQVDEMVWPGMGSEVVFELWQDASSGHGGHGGHENKNEDKDKKTQYYVRVMFSGKVLTSSHPDLGVLDMLPVDTLLGYIDGLVGPAASHLPAKCNGTLSL</sequence>
<keyword evidence="2" id="KW-1185">Reference proteome</keyword>
<dbReference type="OrthoDB" id="10262962at2759"/>
<dbReference type="PANTHER" id="PTHR11567:SF195">
    <property type="entry name" value="ACID PHOSPHATASE, PUTATIVE (AFU_ORTHOLOGUE AFUA_3G14570)-RELATED"/>
    <property type="match status" value="1"/>
</dbReference>
<evidence type="ECO:0000313" key="1">
    <source>
        <dbReference type="EMBL" id="EPE09293.1"/>
    </source>
</evidence>
<dbReference type="AlphaFoldDB" id="S3CRP3"/>
<evidence type="ECO:0000313" key="2">
    <source>
        <dbReference type="Proteomes" id="UP000016923"/>
    </source>
</evidence>
<gene>
    <name evidence="1" type="ORF">F503_07069</name>
</gene>
<dbReference type="Gene3D" id="3.40.50.1240">
    <property type="entry name" value="Phosphoglycerate mutase-like"/>
    <property type="match status" value="1"/>
</dbReference>
<reference evidence="1 2" key="1">
    <citation type="journal article" date="2013" name="BMC Genomics">
        <title>The genome and transcriptome of the pine saprophyte Ophiostoma piceae, and a comparison with the bark beetle-associated pine pathogen Grosmannia clavigera.</title>
        <authorList>
            <person name="Haridas S."/>
            <person name="Wang Y."/>
            <person name="Lim L."/>
            <person name="Massoumi Alamouti S."/>
            <person name="Jackman S."/>
            <person name="Docking R."/>
            <person name="Robertson G."/>
            <person name="Birol I."/>
            <person name="Bohlmann J."/>
            <person name="Breuil C."/>
        </authorList>
    </citation>
    <scope>NUCLEOTIDE SEQUENCE [LARGE SCALE GENOMIC DNA]</scope>
    <source>
        <strain evidence="1 2">UAMH 11346</strain>
    </source>
</reference>
<dbReference type="InterPro" id="IPR050645">
    <property type="entry name" value="Histidine_acid_phosphatase"/>
</dbReference>
<dbReference type="InterPro" id="IPR029033">
    <property type="entry name" value="His_PPase_superfam"/>
</dbReference>
<dbReference type="eggNOG" id="ENOG502RA4W">
    <property type="taxonomic scope" value="Eukaryota"/>
</dbReference>